<feature type="region of interest" description="Disordered" evidence="5">
    <location>
        <begin position="670"/>
        <end position="722"/>
    </location>
</feature>
<dbReference type="InterPro" id="IPR036546">
    <property type="entry name" value="MED15_KIX"/>
</dbReference>
<feature type="compositionally biased region" description="Low complexity" evidence="5">
    <location>
        <begin position="393"/>
        <end position="407"/>
    </location>
</feature>
<evidence type="ECO:0000256" key="3">
    <source>
        <dbReference type="ARBA" id="ARBA00019613"/>
    </source>
</evidence>
<comment type="caution">
    <text evidence="7">The sequence shown here is derived from an EMBL/GenBank/DDBJ whole genome shotgun (WGS) entry which is preliminary data.</text>
</comment>
<dbReference type="Gene3D" id="1.10.287.2920">
    <property type="match status" value="1"/>
</dbReference>
<feature type="compositionally biased region" description="Basic and acidic residues" evidence="5">
    <location>
        <begin position="918"/>
        <end position="931"/>
    </location>
</feature>
<dbReference type="Pfam" id="PF05397">
    <property type="entry name" value="Med15_fungi"/>
    <property type="match status" value="1"/>
</dbReference>
<name>A0AAN6I0P6_9ASCO</name>
<dbReference type="GO" id="GO:0006357">
    <property type="term" value="P:regulation of transcription by RNA polymerase II"/>
    <property type="evidence" value="ECO:0007669"/>
    <property type="project" value="InterPro"/>
</dbReference>
<dbReference type="InterPro" id="IPR008626">
    <property type="entry name" value="Mediator_Med15_fun"/>
</dbReference>
<evidence type="ECO:0000256" key="4">
    <source>
        <dbReference type="ARBA" id="ARBA00023242"/>
    </source>
</evidence>
<sequence>MNNQGFVPNSRPPIGASAGANQITQQDRVQFVNFIVASIAKIQGSNFSLQRTKPVAEEYEKFAFNNSSTKREYVDYLKSKIASINQSRQNVMQKQQQQQQQTQQSQQPQQPQPQMARPTSQPQKIDIQNIPIPPSLLAKLPPLFPQGYNTWAMIMPFFRQKQMSPHDMQLIKEVYTMHTQLIRAKQQQEFSQMHNAMPGPQANQGISAAKQNAPNPQQVLMLQRQQQMKQSMMQQQQPMVAPQQPQQQHQQPQQPQQAQQPSGMRPAITPEQLESYKNQALQVIKNLQASNKLPPNLTPEQENTYVKRYLYHLLNNARQQPKVPVTQNGMPVQSQVVPQSRPQQNIPINKQQIPIQQQQNMMMQMQQNHMKAASQGQFNPMSAQSQPALQTMPQGQPQQLPTNQNQNGRTGQSGQQFGNHMPGQPLAQGQKPAMQPGNTGPRLFTGVQATDDDWRRLKAIYQEVAATPINLKDLTDEISEQEKQQIIKTMKQCQQLVLISETIIIPNFYMMTKSYEGTKKLMYSQLMIKQVLERLKNGGRFYANYDLLTKVQTQITRFLAYVKEQNSKMLKGQQQQHSVPVQNSILQPGMVPPQNRYMMQQQPGMNVSTSASPVMQRVSTPQQQFMQHPSMSMNTGAVPQQFQQLSEQRQMPMMGQSAVTGKIPAHFMPGPPGGMMPSQQPTSAPVVTDAKKQPVRKKPAKPVATSAPTPKNKTIPLTQPGAVPASLGLSSAPSSSAANGALSSEVQSIMKEATEMIAKEESKLHAIDQQRNRRRELAGVDPARYVLAVLADTLNLPEEESKIFEMAKSSSLKSRTLGSNAAQGNKVLTPSAILTTPLPFNVKTPTSFKYYGSAITPAGYKGGHWQGKVNAIVIAGVFREVVSVVPKERRESSRNNLGTGLLSDLSSSVYPTPPDEETQGKRKIEEVETERKKTKVGNGANDQDDLDDLWNFDGW</sequence>
<dbReference type="CDD" id="cd12191">
    <property type="entry name" value="gal11_coact"/>
    <property type="match status" value="1"/>
</dbReference>
<feature type="compositionally biased region" description="Polar residues" evidence="5">
    <location>
        <begin position="706"/>
        <end position="717"/>
    </location>
</feature>
<gene>
    <name evidence="7" type="ORF">KL933_002080</name>
</gene>
<feature type="compositionally biased region" description="Low complexity" evidence="5">
    <location>
        <begin position="93"/>
        <end position="114"/>
    </location>
</feature>
<feature type="compositionally biased region" description="Acidic residues" evidence="5">
    <location>
        <begin position="942"/>
        <end position="955"/>
    </location>
</feature>
<feature type="region of interest" description="Disordered" evidence="5">
    <location>
        <begin position="224"/>
        <end position="265"/>
    </location>
</feature>
<dbReference type="GO" id="GO:0003712">
    <property type="term" value="F:transcription coregulator activity"/>
    <property type="evidence" value="ECO:0007669"/>
    <property type="project" value="InterPro"/>
</dbReference>
<feature type="compositionally biased region" description="Polar residues" evidence="5">
    <location>
        <begin position="374"/>
        <end position="392"/>
    </location>
</feature>
<protein>
    <recommendedName>
        <fullName evidence="3">Mediator of RNA polymerase II transcription subunit 15</fullName>
    </recommendedName>
</protein>
<reference evidence="7" key="1">
    <citation type="journal article" date="2021" name="G3 (Bethesda)">
        <title>Genomic diversity, chromosomal rearrangements, and interspecies hybridization in the ogataea polymorpha species complex.</title>
        <authorList>
            <person name="Hanson S.J."/>
            <person name="Cinneide E.O."/>
            <person name="Salzberg L.I."/>
            <person name="Wolfe K.H."/>
            <person name="McGowan J."/>
            <person name="Fitzpatrick D.A."/>
            <person name="Matlin K."/>
        </authorList>
    </citation>
    <scope>NUCLEOTIDE SEQUENCE</scope>
    <source>
        <strain evidence="7">83-405-1</strain>
    </source>
</reference>
<comment type="similarity">
    <text evidence="2">Belongs to the Mediator complex subunit 15 family.</text>
</comment>
<dbReference type="EMBL" id="JAHLUH010000005">
    <property type="protein sequence ID" value="KAG7727954.1"/>
    <property type="molecule type" value="Genomic_DNA"/>
</dbReference>
<keyword evidence="4" id="KW-0539">Nucleus</keyword>
<accession>A0AAN6I0P6</accession>
<feature type="compositionally biased region" description="Low complexity" evidence="5">
    <location>
        <begin position="224"/>
        <end position="261"/>
    </location>
</feature>
<comment type="subcellular location">
    <subcellularLocation>
        <location evidence="1">Nucleus</location>
    </subcellularLocation>
</comment>
<feature type="compositionally biased region" description="Low complexity" evidence="5">
    <location>
        <begin position="897"/>
        <end position="908"/>
    </location>
</feature>
<feature type="region of interest" description="Disordered" evidence="5">
    <location>
        <begin position="365"/>
        <end position="446"/>
    </location>
</feature>
<organism evidence="7 8">
    <name type="scientific">Ogataea haglerorum</name>
    <dbReference type="NCBI Taxonomy" id="1937702"/>
    <lineage>
        <taxon>Eukaryota</taxon>
        <taxon>Fungi</taxon>
        <taxon>Dikarya</taxon>
        <taxon>Ascomycota</taxon>
        <taxon>Saccharomycotina</taxon>
        <taxon>Pichiomycetes</taxon>
        <taxon>Pichiales</taxon>
        <taxon>Pichiaceae</taxon>
        <taxon>Ogataea</taxon>
    </lineage>
</organism>
<feature type="region of interest" description="Disordered" evidence="5">
    <location>
        <begin position="888"/>
        <end position="955"/>
    </location>
</feature>
<feature type="region of interest" description="Disordered" evidence="5">
    <location>
        <begin position="87"/>
        <end position="127"/>
    </location>
</feature>
<evidence type="ECO:0000313" key="7">
    <source>
        <dbReference type="EMBL" id="KAG7727954.1"/>
    </source>
</evidence>
<evidence type="ECO:0000256" key="5">
    <source>
        <dbReference type="SAM" id="MobiDB-lite"/>
    </source>
</evidence>
<proteinExistence type="inferred from homology"/>
<evidence type="ECO:0000256" key="1">
    <source>
        <dbReference type="ARBA" id="ARBA00004123"/>
    </source>
</evidence>
<feature type="compositionally biased region" description="Polar residues" evidence="5">
    <location>
        <begin position="408"/>
        <end position="418"/>
    </location>
</feature>
<dbReference type="Gene3D" id="1.10.246.20">
    <property type="entry name" value="Coactivator CBP, KIX domain"/>
    <property type="match status" value="1"/>
</dbReference>
<evidence type="ECO:0000313" key="8">
    <source>
        <dbReference type="Proteomes" id="UP000738402"/>
    </source>
</evidence>
<evidence type="ECO:0000259" key="6">
    <source>
        <dbReference type="Pfam" id="PF16987"/>
    </source>
</evidence>
<evidence type="ECO:0000256" key="2">
    <source>
        <dbReference type="ARBA" id="ARBA00009807"/>
    </source>
</evidence>
<dbReference type="AlphaFoldDB" id="A0AAN6I0P6"/>
<dbReference type="InterPro" id="IPR033789">
    <property type="entry name" value="Gal11_coact"/>
</dbReference>
<dbReference type="Proteomes" id="UP000738402">
    <property type="component" value="Unassembled WGS sequence"/>
</dbReference>
<dbReference type="GO" id="GO:0016592">
    <property type="term" value="C:mediator complex"/>
    <property type="evidence" value="ECO:0007669"/>
    <property type="project" value="InterPro"/>
</dbReference>
<dbReference type="InterPro" id="IPR036529">
    <property type="entry name" value="KIX_dom_sf"/>
</dbReference>
<dbReference type="Pfam" id="PF16987">
    <property type="entry name" value="KIX_2"/>
    <property type="match status" value="1"/>
</dbReference>
<feature type="domain" description="Mediator complex subunit 15 KIX" evidence="6">
    <location>
        <begin position="21"/>
        <end position="94"/>
    </location>
</feature>